<feature type="domain" description="Pyruvate:ferredoxin oxidoreductase core" evidence="3">
    <location>
        <begin position="239"/>
        <end position="315"/>
    </location>
</feature>
<dbReference type="Gene3D" id="3.40.50.970">
    <property type="match status" value="1"/>
</dbReference>
<feature type="domain" description="Pyruvate flavodoxin/ferredoxin oxidoreductase pyrimidine binding" evidence="2">
    <location>
        <begin position="17"/>
        <end position="182"/>
    </location>
</feature>
<dbReference type="PATRIC" id="fig|1619046.3.peg.335"/>
<evidence type="ECO:0000313" key="5">
    <source>
        <dbReference type="Proteomes" id="UP000034849"/>
    </source>
</evidence>
<dbReference type="InterPro" id="IPR052368">
    <property type="entry name" value="2-oxoacid_oxidoreductase"/>
</dbReference>
<dbReference type="Pfam" id="PF17147">
    <property type="entry name" value="PFOR_II"/>
    <property type="match status" value="1"/>
</dbReference>
<sequence length="343" mass="37777">MNNNRKFLYGHELVVQACLDAEAEVMYGYPITPTCEILSGWIATGKPSLQTEDEIAAGFAVCGAVLAGQKAFTASGGPGHILLQDGMSMAEGMRLPFVIIVGQRGGPSSGTVIYSQQEVMLACFGGNGEGLRLVYSPATSRELYELTRQAFNDAWQYRFPAIVLTDGYLLKMRSGINLAEIKIENVPAHQLVPEDKIVHWPNIYTMEEELNEQINLAQKDWDEISPPIAKAEILETADAEILLIAHGIVGAAVKEAVKQLRKSGIKAGYFRPITLRPFPKKDLDNLFMKDNLKKIIVIESSSGQLARIVREQLAPEIAVGFEYLQKPGLGIEVEEIIDFIKNN</sequence>
<gene>
    <name evidence="4" type="ORF">US42_C0005G0006</name>
</gene>
<dbReference type="InterPro" id="IPR009014">
    <property type="entry name" value="Transketo_C/PFOR_II"/>
</dbReference>
<evidence type="ECO:0000259" key="2">
    <source>
        <dbReference type="Pfam" id="PF01855"/>
    </source>
</evidence>
<dbReference type="InterPro" id="IPR029061">
    <property type="entry name" value="THDP-binding"/>
</dbReference>
<dbReference type="EMBL" id="LBSX01000005">
    <property type="protein sequence ID" value="KKQ27781.1"/>
    <property type="molecule type" value="Genomic_DNA"/>
</dbReference>
<dbReference type="GO" id="GO:0016491">
    <property type="term" value="F:oxidoreductase activity"/>
    <property type="evidence" value="ECO:0007669"/>
    <property type="project" value="UniProtKB-KW"/>
</dbReference>
<evidence type="ECO:0000259" key="3">
    <source>
        <dbReference type="Pfam" id="PF17147"/>
    </source>
</evidence>
<dbReference type="Pfam" id="PF01855">
    <property type="entry name" value="POR_N"/>
    <property type="match status" value="1"/>
</dbReference>
<dbReference type="AlphaFoldDB" id="A0A0G0JIC0"/>
<dbReference type="InterPro" id="IPR002880">
    <property type="entry name" value="Pyrv_Fd/Flavodoxin_OxRdtase_N"/>
</dbReference>
<evidence type="ECO:0000313" key="4">
    <source>
        <dbReference type="EMBL" id="KKQ27781.1"/>
    </source>
</evidence>
<name>A0A0G0JIC0_9BACT</name>
<dbReference type="CDD" id="cd07034">
    <property type="entry name" value="TPP_PYR_PFOR_IOR-alpha_like"/>
    <property type="match status" value="1"/>
</dbReference>
<keyword evidence="1" id="KW-0560">Oxidoreductase</keyword>
<reference evidence="4 5" key="1">
    <citation type="journal article" date="2015" name="Nature">
        <title>rRNA introns, odd ribosomes, and small enigmatic genomes across a large radiation of phyla.</title>
        <authorList>
            <person name="Brown C.T."/>
            <person name="Hug L.A."/>
            <person name="Thomas B.C."/>
            <person name="Sharon I."/>
            <person name="Castelle C.J."/>
            <person name="Singh A."/>
            <person name="Wilkins M.J."/>
            <person name="Williams K.H."/>
            <person name="Banfield J.F."/>
        </authorList>
    </citation>
    <scope>NUCLEOTIDE SEQUENCE [LARGE SCALE GENOMIC DNA]</scope>
</reference>
<organism evidence="4 5">
    <name type="scientific">Candidatus Magasanikbacteria bacterium GW2011_GWC2_37_14</name>
    <dbReference type="NCBI Taxonomy" id="1619046"/>
    <lineage>
        <taxon>Bacteria</taxon>
        <taxon>Candidatus Magasanikiibacteriota</taxon>
    </lineage>
</organism>
<dbReference type="PANTHER" id="PTHR43088:SF1">
    <property type="entry name" value="SUBUNIT OF PYRUVATE:FLAVODOXIN OXIDOREDUCTASE"/>
    <property type="match status" value="1"/>
</dbReference>
<dbReference type="SUPFAM" id="SSF52518">
    <property type="entry name" value="Thiamin diphosphate-binding fold (THDP-binding)"/>
    <property type="match status" value="1"/>
</dbReference>
<dbReference type="Proteomes" id="UP000034849">
    <property type="component" value="Unassembled WGS sequence"/>
</dbReference>
<comment type="caution">
    <text evidence="4">The sequence shown here is derived from an EMBL/GenBank/DDBJ whole genome shotgun (WGS) entry which is preliminary data.</text>
</comment>
<dbReference type="InterPro" id="IPR033412">
    <property type="entry name" value="PFOR_II"/>
</dbReference>
<proteinExistence type="predicted"/>
<dbReference type="SUPFAM" id="SSF52922">
    <property type="entry name" value="TK C-terminal domain-like"/>
    <property type="match status" value="1"/>
</dbReference>
<dbReference type="Gene3D" id="3.40.50.920">
    <property type="match status" value="1"/>
</dbReference>
<dbReference type="PANTHER" id="PTHR43088">
    <property type="entry name" value="SUBUNIT OF PYRUVATE:FLAVODOXIN OXIDOREDUCTASE-RELATED"/>
    <property type="match status" value="1"/>
</dbReference>
<keyword evidence="4" id="KW-0670">Pyruvate</keyword>
<evidence type="ECO:0000256" key="1">
    <source>
        <dbReference type="ARBA" id="ARBA00023002"/>
    </source>
</evidence>
<accession>A0A0G0JIC0</accession>
<dbReference type="STRING" id="1619046.US42_C0005G0006"/>
<protein>
    <submittedName>
        <fullName evidence="4">Pyruvate flavodoxin/ferredoxin oxidoreductase domain protein</fullName>
    </submittedName>
</protein>